<organism evidence="4 5">
    <name type="scientific">Aquimarina mytili</name>
    <dbReference type="NCBI Taxonomy" id="874423"/>
    <lineage>
        <taxon>Bacteria</taxon>
        <taxon>Pseudomonadati</taxon>
        <taxon>Bacteroidota</taxon>
        <taxon>Flavobacteriia</taxon>
        <taxon>Flavobacteriales</taxon>
        <taxon>Flavobacteriaceae</taxon>
        <taxon>Aquimarina</taxon>
    </lineage>
</organism>
<feature type="repeat" description="TPR" evidence="1">
    <location>
        <begin position="200"/>
        <end position="233"/>
    </location>
</feature>
<comment type="caution">
    <text evidence="4">The sequence shown here is derived from an EMBL/GenBank/DDBJ whole genome shotgun (WGS) entry which is preliminary data.</text>
</comment>
<evidence type="ECO:0000256" key="2">
    <source>
        <dbReference type="SAM" id="Phobius"/>
    </source>
</evidence>
<keyword evidence="2" id="KW-1133">Transmembrane helix</keyword>
<evidence type="ECO:0000313" key="5">
    <source>
        <dbReference type="Proteomes" id="UP000651057"/>
    </source>
</evidence>
<dbReference type="InterPro" id="IPR019734">
    <property type="entry name" value="TPR_rpt"/>
</dbReference>
<dbReference type="Pfam" id="PF08281">
    <property type="entry name" value="Sigma70_r4_2"/>
    <property type="match status" value="1"/>
</dbReference>
<dbReference type="Pfam" id="PF00515">
    <property type="entry name" value="TPR_1"/>
    <property type="match status" value="1"/>
</dbReference>
<sequence>MKFFQYISVYFSLFLCTTIVAQQEKTNYHRDSLAVDNLLSKIEEYHSKNMDSLLKDGRRALEISERINTIDQQYKLHRILGIMLAERGSKENYAKAILHFKRALKLSSKKGNQDQVISMTNNLSGVHFYQGDYSKALKYNIQVIEAAKKIKKDTVRHTMLGASFNVSAMIYKKILMPDSSMINYKRSASHYKLSDPIGYSTALNNLGALHSNQGNYEESFVCYKKALEGTRKNNSKLKEAIITLNLGELSVNLENYPEAIKYFKSTLKLSTENGYKKNQLLSYVGLTETYYFLKKKDSALLYLNRAFSLCDSLKSIDVKERLLFIKANRLQEAGDYKEASNYFKLHKELKDSLDKSNTIAKTTGVLINNQQKITEKKVDGLLNIVSKQYRWIYVFMASILILGILAYVIFKRYRSRLKTSKIDKKMLEASLQSEKDNNAYINRKLVAATANLALKTDLLSKVNDLLGQIKNQPSQNLTKEINETQTQIKIQKNMDTMWKEFFIHFEEVHPEFLKDLKSRYNITQHDLKICAFLKMNLSNKEICQLMNINPTTVRVNIHRIKKKLNIPKETSVVEFFSVN</sequence>
<dbReference type="RefSeq" id="WP_201917646.1">
    <property type="nucleotide sequence ID" value="NZ_BAABAX010000023.1"/>
</dbReference>
<proteinExistence type="predicted"/>
<accession>A0A936ZVM2</accession>
<dbReference type="Pfam" id="PF13424">
    <property type="entry name" value="TPR_12"/>
    <property type="match status" value="1"/>
</dbReference>
<gene>
    <name evidence="4" type="ORF">JJQ60_05865</name>
</gene>
<dbReference type="Pfam" id="PF13374">
    <property type="entry name" value="TPR_10"/>
    <property type="match status" value="1"/>
</dbReference>
<keyword evidence="2" id="KW-0472">Membrane</keyword>
<dbReference type="GO" id="GO:0003677">
    <property type="term" value="F:DNA binding"/>
    <property type="evidence" value="ECO:0007669"/>
    <property type="project" value="InterPro"/>
</dbReference>
<dbReference type="InterPro" id="IPR011990">
    <property type="entry name" value="TPR-like_helical_dom_sf"/>
</dbReference>
<dbReference type="PANTHER" id="PTHR10098">
    <property type="entry name" value="RAPSYN-RELATED"/>
    <property type="match status" value="1"/>
</dbReference>
<dbReference type="AlphaFoldDB" id="A0A936ZVM2"/>
<dbReference type="EMBL" id="JAERQJ010000002">
    <property type="protein sequence ID" value="MBL0683031.1"/>
    <property type="molecule type" value="Genomic_DNA"/>
</dbReference>
<feature type="domain" description="RNA polymerase sigma factor 70 region 4 type 2" evidence="3">
    <location>
        <begin position="536"/>
        <end position="564"/>
    </location>
</feature>
<dbReference type="SUPFAM" id="SSF46894">
    <property type="entry name" value="C-terminal effector domain of the bipartite response regulators"/>
    <property type="match status" value="1"/>
</dbReference>
<feature type="repeat" description="TPR" evidence="1">
    <location>
        <begin position="240"/>
        <end position="273"/>
    </location>
</feature>
<dbReference type="GO" id="GO:0006352">
    <property type="term" value="P:DNA-templated transcription initiation"/>
    <property type="evidence" value="ECO:0007669"/>
    <property type="project" value="InterPro"/>
</dbReference>
<dbReference type="GO" id="GO:0016987">
    <property type="term" value="F:sigma factor activity"/>
    <property type="evidence" value="ECO:0007669"/>
    <property type="project" value="InterPro"/>
</dbReference>
<dbReference type="InterPro" id="IPR036388">
    <property type="entry name" value="WH-like_DNA-bd_sf"/>
</dbReference>
<keyword evidence="2" id="KW-0812">Transmembrane</keyword>
<dbReference type="Gene3D" id="1.10.10.10">
    <property type="entry name" value="Winged helix-like DNA-binding domain superfamily/Winged helix DNA-binding domain"/>
    <property type="match status" value="1"/>
</dbReference>
<dbReference type="SUPFAM" id="SSF48452">
    <property type="entry name" value="TPR-like"/>
    <property type="match status" value="2"/>
</dbReference>
<name>A0A936ZVM2_9FLAO</name>
<feature type="transmembrane region" description="Helical" evidence="2">
    <location>
        <begin position="391"/>
        <end position="410"/>
    </location>
</feature>
<protein>
    <submittedName>
        <fullName evidence="4">Tetratricopeptide repeat protein</fullName>
    </submittedName>
</protein>
<keyword evidence="1" id="KW-0802">TPR repeat</keyword>
<dbReference type="PROSITE" id="PS50005">
    <property type="entry name" value="TPR"/>
    <property type="match status" value="2"/>
</dbReference>
<reference evidence="4" key="1">
    <citation type="submission" date="2021-01" db="EMBL/GenBank/DDBJ databases">
        <authorList>
            <person name="Zhong Y.L."/>
        </authorList>
    </citation>
    <scope>NUCLEOTIDE SEQUENCE</scope>
    <source>
        <strain evidence="4">KCTC 23302</strain>
    </source>
</reference>
<evidence type="ECO:0000256" key="1">
    <source>
        <dbReference type="PROSITE-ProRule" id="PRU00339"/>
    </source>
</evidence>
<dbReference type="Gene3D" id="1.25.40.10">
    <property type="entry name" value="Tetratricopeptide repeat domain"/>
    <property type="match status" value="2"/>
</dbReference>
<evidence type="ECO:0000259" key="3">
    <source>
        <dbReference type="Pfam" id="PF08281"/>
    </source>
</evidence>
<dbReference type="Proteomes" id="UP000651057">
    <property type="component" value="Unassembled WGS sequence"/>
</dbReference>
<dbReference type="InterPro" id="IPR013249">
    <property type="entry name" value="RNA_pol_sigma70_r4_t2"/>
</dbReference>
<evidence type="ECO:0000313" key="4">
    <source>
        <dbReference type="EMBL" id="MBL0683031.1"/>
    </source>
</evidence>
<keyword evidence="5" id="KW-1185">Reference proteome</keyword>
<dbReference type="InterPro" id="IPR016032">
    <property type="entry name" value="Sig_transdc_resp-reg_C-effctor"/>
</dbReference>
<dbReference type="SMART" id="SM00028">
    <property type="entry name" value="TPR"/>
    <property type="match status" value="6"/>
</dbReference>